<organism evidence="1 2">
    <name type="scientific">Penicillium oxalicum (strain 114-2 / CGMCC 5302)</name>
    <name type="common">Penicillium decumbens</name>
    <dbReference type="NCBI Taxonomy" id="933388"/>
    <lineage>
        <taxon>Eukaryota</taxon>
        <taxon>Fungi</taxon>
        <taxon>Dikarya</taxon>
        <taxon>Ascomycota</taxon>
        <taxon>Pezizomycotina</taxon>
        <taxon>Eurotiomycetes</taxon>
        <taxon>Eurotiomycetidae</taxon>
        <taxon>Eurotiales</taxon>
        <taxon>Aspergillaceae</taxon>
        <taxon>Penicillium</taxon>
    </lineage>
</organism>
<dbReference type="AlphaFoldDB" id="S7ZWH9"/>
<dbReference type="HOGENOM" id="CLU_1042453_0_0_1"/>
<name>S7ZWH9_PENO1</name>
<dbReference type="EMBL" id="KB644415">
    <property type="protein sequence ID" value="EPS34799.1"/>
    <property type="molecule type" value="Genomic_DNA"/>
</dbReference>
<accession>S7ZWH9</accession>
<proteinExistence type="predicted"/>
<protein>
    <submittedName>
        <fullName evidence="1">Uncharacterized protein</fullName>
    </submittedName>
</protein>
<dbReference type="Proteomes" id="UP000019376">
    <property type="component" value="Unassembled WGS sequence"/>
</dbReference>
<evidence type="ECO:0000313" key="2">
    <source>
        <dbReference type="Proteomes" id="UP000019376"/>
    </source>
</evidence>
<gene>
    <name evidence="1" type="ORF">PDE_09763</name>
</gene>
<sequence>MAVAGCRLQDAGCRLWVVGCGLRVAGREWRTAGHPLFLDVINQEHPMHRDPCRPVGPPARSARCVTVAQSRAPWCLALLRRVPPWPIEAALSSHGWIWRPGRISNTIEQQNSTRRASKAQWEMDDTCNCDIALSDLQYRSLGIQASKRPPTTCYPPLGESTSTEKWTVLSMFSGRSCLSRTEMWSTASMQTSHETLSYSATVDHHLEHRISLKLDWRTLSQLDNRGNGLCTLAVHTATVYPVVPKGSHFDWNNSSWEGSEFDWTYIY</sequence>
<keyword evidence="2" id="KW-1185">Reference proteome</keyword>
<reference evidence="1 2" key="1">
    <citation type="journal article" date="2013" name="PLoS ONE">
        <title>Genomic and secretomic analyses reveal unique features of the lignocellulolytic enzyme system of Penicillium decumbens.</title>
        <authorList>
            <person name="Liu G."/>
            <person name="Zhang L."/>
            <person name="Wei X."/>
            <person name="Zou G."/>
            <person name="Qin Y."/>
            <person name="Ma L."/>
            <person name="Li J."/>
            <person name="Zheng H."/>
            <person name="Wang S."/>
            <person name="Wang C."/>
            <person name="Xun L."/>
            <person name="Zhao G.-P."/>
            <person name="Zhou Z."/>
            <person name="Qu Y."/>
        </authorList>
    </citation>
    <scope>NUCLEOTIDE SEQUENCE [LARGE SCALE GENOMIC DNA]</scope>
    <source>
        <strain evidence="2">114-2 / CGMCC 5302</strain>
    </source>
</reference>
<evidence type="ECO:0000313" key="1">
    <source>
        <dbReference type="EMBL" id="EPS34799.1"/>
    </source>
</evidence>